<evidence type="ECO:0000313" key="1">
    <source>
        <dbReference type="Proteomes" id="UP000887576"/>
    </source>
</evidence>
<name>A0AC34R148_9BILA</name>
<organism evidence="1 2">
    <name type="scientific">Panagrolaimus sp. JU765</name>
    <dbReference type="NCBI Taxonomy" id="591449"/>
    <lineage>
        <taxon>Eukaryota</taxon>
        <taxon>Metazoa</taxon>
        <taxon>Ecdysozoa</taxon>
        <taxon>Nematoda</taxon>
        <taxon>Chromadorea</taxon>
        <taxon>Rhabditida</taxon>
        <taxon>Tylenchina</taxon>
        <taxon>Panagrolaimomorpha</taxon>
        <taxon>Panagrolaimoidea</taxon>
        <taxon>Panagrolaimidae</taxon>
        <taxon>Panagrolaimus</taxon>
    </lineage>
</organism>
<evidence type="ECO:0000313" key="2">
    <source>
        <dbReference type="WBParaSite" id="JU765_v2.g2561.t1"/>
    </source>
</evidence>
<sequence length="231" mass="26437">MADHGARFTALRQTSQGQLEERMPFFSVYLPEKLRSHPSFENLRENADRLTTPFDIHSTFLDLLNISEIPEEDFTKEPLGPLKRSLSLLRPIPANRTCKDANVEPHWCSCVAWRPIKNSSHLQNLGKNIVEKIVSVFNGFLKEEPGLCATLKLAKIEKMERLAPDDGVLTYNGVKDADGFDPKFKQDKIIKDFVTYRLSFWTEPGMAHYEVTVEYNEATKELKMDPQAISH</sequence>
<dbReference type="WBParaSite" id="JU765_v2.g2561.t1">
    <property type="protein sequence ID" value="JU765_v2.g2561.t1"/>
    <property type="gene ID" value="JU765_v2.g2561"/>
</dbReference>
<accession>A0AC34R148</accession>
<proteinExistence type="predicted"/>
<dbReference type="Proteomes" id="UP000887576">
    <property type="component" value="Unplaced"/>
</dbReference>
<reference evidence="2" key="1">
    <citation type="submission" date="2022-11" db="UniProtKB">
        <authorList>
            <consortium name="WormBaseParasite"/>
        </authorList>
    </citation>
    <scope>IDENTIFICATION</scope>
</reference>
<protein>
    <submittedName>
        <fullName evidence="2">Uncharacterized protein</fullName>
    </submittedName>
</protein>